<evidence type="ECO:0000256" key="2">
    <source>
        <dbReference type="ARBA" id="ARBA00093774"/>
    </source>
</evidence>
<feature type="signal peptide" evidence="3">
    <location>
        <begin position="1"/>
        <end position="28"/>
    </location>
</feature>
<feature type="chain" id="PRO_5046095720" evidence="3">
    <location>
        <begin position="29"/>
        <end position="506"/>
    </location>
</feature>
<proteinExistence type="inferred from homology"/>
<dbReference type="SUPFAM" id="SSF56601">
    <property type="entry name" value="beta-lactamase/transpeptidase-like"/>
    <property type="match status" value="1"/>
</dbReference>
<feature type="domain" description="Low molecular weight antigen MTB12-like C-terminal" evidence="5">
    <location>
        <begin position="393"/>
        <end position="501"/>
    </location>
</feature>
<accession>A0ABZ1YRV2</accession>
<name>A0ABZ1YRV2_9NOCA</name>
<keyword evidence="1 3" id="KW-0732">Signal</keyword>
<dbReference type="Pfam" id="PF00144">
    <property type="entry name" value="Beta-lactamase"/>
    <property type="match status" value="1"/>
</dbReference>
<evidence type="ECO:0000259" key="5">
    <source>
        <dbReference type="Pfam" id="PF26580"/>
    </source>
</evidence>
<reference evidence="6" key="1">
    <citation type="submission" date="2022-10" db="EMBL/GenBank/DDBJ databases">
        <title>The complete genomes of actinobacterial strains from the NBC collection.</title>
        <authorList>
            <person name="Joergensen T.S."/>
            <person name="Alvarez Arevalo M."/>
            <person name="Sterndorff E.B."/>
            <person name="Faurdal D."/>
            <person name="Vuksanovic O."/>
            <person name="Mourched A.-S."/>
            <person name="Charusanti P."/>
            <person name="Shaw S."/>
            <person name="Blin K."/>
            <person name="Weber T."/>
        </authorList>
    </citation>
    <scope>NUCLEOTIDE SEQUENCE</scope>
    <source>
        <strain evidence="6">NBC_01482</strain>
    </source>
</reference>
<evidence type="ECO:0000256" key="3">
    <source>
        <dbReference type="SAM" id="SignalP"/>
    </source>
</evidence>
<sequence length="506" mass="54166">MSGSHHHVLSRRIRAVLALPLVAVLLTAGCGTTTDSDRAQAFPADLAGQIDQIMKSHIDAGLIPGAAVSIIDPEHGIYSQAYGVADTATGRRAEVSDHYRVGSITKTFVATAVLRLADAQKLSLDDPLRKYVDAIPNGDTISVRDLLGMRGGVYDFAANPEFFPQLRTATPDRAWSIGDAVRVIRDNPDKAQPPNSRTAYSNSEYLLLGLILEKVTGRPVRDVVNDLVRDYGLHDTGYPPGATLPTPDSRGYAYDKDVRTDVTARTPPTLWEAAGSLVASVPDLATYAAALGEGRFLEPRTATARTTFTDGYGLGLMHDGSWIGHGGAVLGYTSMTMYLPERKVSVAVAVNQYTPAYRSLLPIDATYIWTDLVAQLYPGTISGLDNLPTAQPPIPAPADLTAELAQALNPSIPASAKNLRIEGDDKDPDLVTKLARAYAHSGVEVTVDKTTDMGRNRLIATTSTTTSDGNVPMLIPLVPIDNAWRLDDGWVCIQLVADGQQSPACP</sequence>
<dbReference type="RefSeq" id="WP_329407389.1">
    <property type="nucleotide sequence ID" value="NZ_CP109441.1"/>
</dbReference>
<evidence type="ECO:0000259" key="4">
    <source>
        <dbReference type="Pfam" id="PF00144"/>
    </source>
</evidence>
<organism evidence="6 7">
    <name type="scientific">Nocardia vinacea</name>
    <dbReference type="NCBI Taxonomy" id="96468"/>
    <lineage>
        <taxon>Bacteria</taxon>
        <taxon>Bacillati</taxon>
        <taxon>Actinomycetota</taxon>
        <taxon>Actinomycetes</taxon>
        <taxon>Mycobacteriales</taxon>
        <taxon>Nocardiaceae</taxon>
        <taxon>Nocardia</taxon>
    </lineage>
</organism>
<dbReference type="PANTHER" id="PTHR46825">
    <property type="entry name" value="D-ALANYL-D-ALANINE-CARBOXYPEPTIDASE/ENDOPEPTIDASE AMPH"/>
    <property type="match status" value="1"/>
</dbReference>
<dbReference type="InterPro" id="IPR012338">
    <property type="entry name" value="Beta-lactam/transpept-like"/>
</dbReference>
<dbReference type="InterPro" id="IPR001466">
    <property type="entry name" value="Beta-lactam-related"/>
</dbReference>
<feature type="domain" description="Beta-lactamase-related" evidence="4">
    <location>
        <begin position="51"/>
        <end position="355"/>
    </location>
</feature>
<dbReference type="Proteomes" id="UP001432062">
    <property type="component" value="Chromosome"/>
</dbReference>
<protein>
    <submittedName>
        <fullName evidence="6">Beta-lactamase family protein</fullName>
    </submittedName>
</protein>
<dbReference type="EMBL" id="CP109441">
    <property type="protein sequence ID" value="WUV44464.1"/>
    <property type="molecule type" value="Genomic_DNA"/>
</dbReference>
<evidence type="ECO:0000256" key="1">
    <source>
        <dbReference type="ARBA" id="ARBA00022729"/>
    </source>
</evidence>
<gene>
    <name evidence="6" type="ORF">OG563_35630</name>
</gene>
<dbReference type="Gene3D" id="3.40.710.10">
    <property type="entry name" value="DD-peptidase/beta-lactamase superfamily"/>
    <property type="match status" value="1"/>
</dbReference>
<dbReference type="InterPro" id="IPR050491">
    <property type="entry name" value="AmpC-like"/>
</dbReference>
<evidence type="ECO:0000313" key="6">
    <source>
        <dbReference type="EMBL" id="WUV44464.1"/>
    </source>
</evidence>
<dbReference type="PANTHER" id="PTHR46825:SF7">
    <property type="entry name" value="D-ALANYL-D-ALANINE CARBOXYPEPTIDASE"/>
    <property type="match status" value="1"/>
</dbReference>
<keyword evidence="7" id="KW-1185">Reference proteome</keyword>
<dbReference type="Pfam" id="PF26580">
    <property type="entry name" value="Mtb12_C"/>
    <property type="match status" value="1"/>
</dbReference>
<evidence type="ECO:0000313" key="7">
    <source>
        <dbReference type="Proteomes" id="UP001432062"/>
    </source>
</evidence>
<dbReference type="InterPro" id="IPR058644">
    <property type="entry name" value="Mtb12-like_C"/>
</dbReference>
<comment type="similarity">
    <text evidence="2">Belongs to the MTB12 family.</text>
</comment>